<organism evidence="3 4">
    <name type="scientific">Cupriavidus gilardii J11</name>
    <dbReference type="NCBI Taxonomy" id="936133"/>
    <lineage>
        <taxon>Bacteria</taxon>
        <taxon>Pseudomonadati</taxon>
        <taxon>Pseudomonadota</taxon>
        <taxon>Betaproteobacteria</taxon>
        <taxon>Burkholderiales</taxon>
        <taxon>Burkholderiaceae</taxon>
        <taxon>Cupriavidus</taxon>
    </lineage>
</organism>
<proteinExistence type="predicted"/>
<dbReference type="Proteomes" id="UP000318141">
    <property type="component" value="Unassembled WGS sequence"/>
</dbReference>
<evidence type="ECO:0000256" key="2">
    <source>
        <dbReference type="SAM" id="Phobius"/>
    </source>
</evidence>
<evidence type="ECO:0000313" key="4">
    <source>
        <dbReference type="Proteomes" id="UP000318141"/>
    </source>
</evidence>
<keyword evidence="2" id="KW-0812">Transmembrane</keyword>
<dbReference type="EMBL" id="VLJN01000028">
    <property type="protein sequence ID" value="TWG82763.1"/>
    <property type="molecule type" value="Genomic_DNA"/>
</dbReference>
<comment type="caution">
    <text evidence="3">The sequence shown here is derived from an EMBL/GenBank/DDBJ whole genome shotgun (WGS) entry which is preliminary data.</text>
</comment>
<gene>
    <name evidence="3" type="ORF">L602_003400000470</name>
</gene>
<dbReference type="AlphaFoldDB" id="A0A562BC63"/>
<accession>A0A562BC63</accession>
<sequence length="95" mass="10248">MPYNARIDLPDECGQSAAARNAKTTMSAFFQDHPMLLFALEAGVALFLLIFIVVWTMGTAKKHPRPTRAPADHPSRAPAAQAADDDASRDKPQAG</sequence>
<protein>
    <submittedName>
        <fullName evidence="3">Uncharacterized protein</fullName>
    </submittedName>
</protein>
<keyword evidence="2" id="KW-0472">Membrane</keyword>
<evidence type="ECO:0000313" key="3">
    <source>
        <dbReference type="EMBL" id="TWG82763.1"/>
    </source>
</evidence>
<name>A0A562BC63_9BURK</name>
<evidence type="ECO:0000256" key="1">
    <source>
        <dbReference type="SAM" id="MobiDB-lite"/>
    </source>
</evidence>
<keyword evidence="2" id="KW-1133">Transmembrane helix</keyword>
<feature type="transmembrane region" description="Helical" evidence="2">
    <location>
        <begin position="35"/>
        <end position="58"/>
    </location>
</feature>
<reference evidence="3 4" key="1">
    <citation type="submission" date="2019-07" db="EMBL/GenBank/DDBJ databases">
        <title>Genome sequencing of lignin-degrading bacterial isolates.</title>
        <authorList>
            <person name="Gladden J."/>
        </authorList>
    </citation>
    <scope>NUCLEOTIDE SEQUENCE [LARGE SCALE GENOMIC DNA]</scope>
    <source>
        <strain evidence="3 4">J11</strain>
    </source>
</reference>
<feature type="region of interest" description="Disordered" evidence="1">
    <location>
        <begin position="62"/>
        <end position="95"/>
    </location>
</feature>
<keyword evidence="4" id="KW-1185">Reference proteome</keyword>
<feature type="compositionally biased region" description="Basic and acidic residues" evidence="1">
    <location>
        <begin position="86"/>
        <end position="95"/>
    </location>
</feature>